<gene>
    <name evidence="4" type="ORF">OC842_000063</name>
</gene>
<dbReference type="AlphaFoldDB" id="A0AAN6JPZ1"/>
<dbReference type="PANTHER" id="PTHR23416">
    <property type="entry name" value="SIALIC ACID SYNTHASE-RELATED"/>
    <property type="match status" value="1"/>
</dbReference>
<keyword evidence="5" id="KW-1185">Reference proteome</keyword>
<evidence type="ECO:0000259" key="3">
    <source>
        <dbReference type="SMART" id="SM01266"/>
    </source>
</evidence>
<name>A0AAN6JPZ1_9BASI</name>
<dbReference type="InterPro" id="IPR001451">
    <property type="entry name" value="Hexapep"/>
</dbReference>
<accession>A0AAN6JPZ1</accession>
<dbReference type="GO" id="GO:0016407">
    <property type="term" value="F:acetyltransferase activity"/>
    <property type="evidence" value="ECO:0007669"/>
    <property type="project" value="InterPro"/>
</dbReference>
<dbReference type="InterPro" id="IPR011004">
    <property type="entry name" value="Trimer_LpxA-like_sf"/>
</dbReference>
<dbReference type="InterPro" id="IPR051159">
    <property type="entry name" value="Hexapeptide_acetyltransf"/>
</dbReference>
<dbReference type="Pfam" id="PF12464">
    <property type="entry name" value="Mac"/>
    <property type="match status" value="1"/>
</dbReference>
<dbReference type="Proteomes" id="UP001176521">
    <property type="component" value="Unassembled WGS sequence"/>
</dbReference>
<evidence type="ECO:0000256" key="1">
    <source>
        <dbReference type="ARBA" id="ARBA00007274"/>
    </source>
</evidence>
<evidence type="ECO:0000256" key="2">
    <source>
        <dbReference type="ARBA" id="ARBA00022679"/>
    </source>
</evidence>
<dbReference type="Gene3D" id="2.160.10.10">
    <property type="entry name" value="Hexapeptide repeat proteins"/>
    <property type="match status" value="1"/>
</dbReference>
<comment type="similarity">
    <text evidence="1">Belongs to the transferase hexapeptide repeat family.</text>
</comment>
<proteinExistence type="inferred from homology"/>
<feature type="domain" description="Maltose/galactoside acetyltransferase" evidence="3">
    <location>
        <begin position="23"/>
        <end position="95"/>
    </location>
</feature>
<dbReference type="SUPFAM" id="SSF51161">
    <property type="entry name" value="Trimeric LpxA-like enzymes"/>
    <property type="match status" value="1"/>
</dbReference>
<dbReference type="CDD" id="cd03357">
    <property type="entry name" value="LbH_MAT_GAT"/>
    <property type="match status" value="1"/>
</dbReference>
<dbReference type="PANTHER" id="PTHR23416:SF23">
    <property type="entry name" value="ACETYLTRANSFERASE C18B11.09C-RELATED"/>
    <property type="match status" value="1"/>
</dbReference>
<dbReference type="InterPro" id="IPR024688">
    <property type="entry name" value="Mac_dom"/>
</dbReference>
<dbReference type="Pfam" id="PF00132">
    <property type="entry name" value="Hexapep"/>
    <property type="match status" value="1"/>
</dbReference>
<evidence type="ECO:0000313" key="4">
    <source>
        <dbReference type="EMBL" id="KAK0541230.1"/>
    </source>
</evidence>
<organism evidence="4 5">
    <name type="scientific">Tilletia horrida</name>
    <dbReference type="NCBI Taxonomy" id="155126"/>
    <lineage>
        <taxon>Eukaryota</taxon>
        <taxon>Fungi</taxon>
        <taxon>Dikarya</taxon>
        <taxon>Basidiomycota</taxon>
        <taxon>Ustilaginomycotina</taxon>
        <taxon>Exobasidiomycetes</taxon>
        <taxon>Tilletiales</taxon>
        <taxon>Tilletiaceae</taxon>
        <taxon>Tilletia</taxon>
    </lineage>
</organism>
<evidence type="ECO:0000313" key="5">
    <source>
        <dbReference type="Proteomes" id="UP001176521"/>
    </source>
</evidence>
<sequence>MASARFAQIDAEYADKLSTLTETTKAIVGLAYHPFDPDLVRARLKARRLINKFNTAPPNPEDPPADAGIEELLKFDFVGKERTSILRELFGITDPEHLMPIIEPPLAVDYGTNVKWDKGASWYANFGLVLLDCSDIYIGNGVLFGPNCQLYGATHSTSLVERDTLLERALPIHIKDDCWLGGGVLVMAGVTIGQGCTIGAGAVVTKDIPPFSIAVGNPARVVRHLTDAEIGEKRKAAQKTMQFEEIAVQLHKQTQV</sequence>
<comment type="caution">
    <text evidence="4">The sequence shown here is derived from an EMBL/GenBank/DDBJ whole genome shotgun (WGS) entry which is preliminary data.</text>
</comment>
<keyword evidence="2" id="KW-0808">Transferase</keyword>
<reference evidence="4" key="1">
    <citation type="journal article" date="2023" name="PhytoFront">
        <title>Draft Genome Resources of Seven Strains of Tilletia horrida, Causal Agent of Kernel Smut of Rice.</title>
        <authorList>
            <person name="Khanal S."/>
            <person name="Antony Babu S."/>
            <person name="Zhou X.G."/>
        </authorList>
    </citation>
    <scope>NUCLEOTIDE SEQUENCE</scope>
    <source>
        <strain evidence="4">TX3</strain>
    </source>
</reference>
<dbReference type="GO" id="GO:0008374">
    <property type="term" value="F:O-acyltransferase activity"/>
    <property type="evidence" value="ECO:0007669"/>
    <property type="project" value="TreeGrafter"/>
</dbReference>
<dbReference type="SMART" id="SM01266">
    <property type="entry name" value="Mac"/>
    <property type="match status" value="1"/>
</dbReference>
<dbReference type="EMBL" id="JAPDMQ010000002">
    <property type="protein sequence ID" value="KAK0541230.1"/>
    <property type="molecule type" value="Genomic_DNA"/>
</dbReference>
<protein>
    <recommendedName>
        <fullName evidence="3">Maltose/galactoside acetyltransferase domain-containing protein</fullName>
    </recommendedName>
</protein>